<dbReference type="GO" id="GO:0004560">
    <property type="term" value="F:alpha-L-fucosidase activity"/>
    <property type="evidence" value="ECO:0007669"/>
    <property type="project" value="InterPro"/>
</dbReference>
<accession>A0A857A6Z9</accession>
<evidence type="ECO:0000256" key="1">
    <source>
        <dbReference type="ARBA" id="ARBA00007951"/>
    </source>
</evidence>
<dbReference type="SMART" id="SM00812">
    <property type="entry name" value="Alpha_L_fucos"/>
    <property type="match status" value="1"/>
</dbReference>
<gene>
    <name evidence="8" type="ORF">FOC40_06640</name>
</gene>
<dbReference type="Proteomes" id="UP000424490">
    <property type="component" value="Chromosome"/>
</dbReference>
<feature type="region of interest" description="Disordered" evidence="6">
    <location>
        <begin position="230"/>
        <end position="250"/>
    </location>
</feature>
<organism evidence="8 9">
    <name type="scientific">Schaalia odontolytica</name>
    <dbReference type="NCBI Taxonomy" id="1660"/>
    <lineage>
        <taxon>Bacteria</taxon>
        <taxon>Bacillati</taxon>
        <taxon>Actinomycetota</taxon>
        <taxon>Actinomycetes</taxon>
        <taxon>Actinomycetales</taxon>
        <taxon>Actinomycetaceae</taxon>
        <taxon>Schaalia</taxon>
    </lineage>
</organism>
<name>A0A857A6Z9_9ACTO</name>
<dbReference type="InterPro" id="IPR057739">
    <property type="entry name" value="Glyco_hydro_29_N"/>
</dbReference>
<feature type="domain" description="Glycoside hydrolase family 29 N-terminal" evidence="7">
    <location>
        <begin position="48"/>
        <end position="338"/>
    </location>
</feature>
<evidence type="ECO:0000256" key="6">
    <source>
        <dbReference type="SAM" id="MobiDB-lite"/>
    </source>
</evidence>
<dbReference type="EMBL" id="CP046315">
    <property type="protein sequence ID" value="QGS11111.1"/>
    <property type="molecule type" value="Genomic_DNA"/>
</dbReference>
<proteinExistence type="inferred from homology"/>
<dbReference type="Gene3D" id="3.20.20.80">
    <property type="entry name" value="Glycosidases"/>
    <property type="match status" value="1"/>
</dbReference>
<sequence>MINEDYLANIRPTHRQLQWQRMEMYAFIHFGMNTMTDREWGQGHEDPALFNPGSVDVDQWMRALVSAGMTGVILTCKHHDGFCLWPSAYTKHSVGSSPWKGGRGDLVREVSEAAARHGLKFGVYLSPWDMTEPTYGQGEAYNDFYINQLIELLTHYGPVFSVWLDGACGEGPNGKVQVYDWQRIYDTVRALAPEAVISVCGPDVRWCGNEAGSVRANEWSVVPASLREAERTAEKSQKADDGEFSRQVASGDEDLGSREALADYCGPLAWYPAEVNTSTRKGWFHHDAEDSQVRSVDELFSIWKGSVGGNATFLLNVPPNRDGLLADADVEVLARLGEKITDFSSRRIEASRADEGDAVTLRFDAPHALSAIVLEEDIAQGQRIDEAVVTACVDGDGEQEIARVHCVGYRRIVTLEKPVTATQVRVTVTKSRQGFYLADAYVIEA</sequence>
<evidence type="ECO:0000256" key="3">
    <source>
        <dbReference type="ARBA" id="ARBA00022729"/>
    </source>
</evidence>
<evidence type="ECO:0000259" key="7">
    <source>
        <dbReference type="Pfam" id="PF01120"/>
    </source>
</evidence>
<dbReference type="InterPro" id="IPR017853">
    <property type="entry name" value="GH"/>
</dbReference>
<dbReference type="GO" id="GO:0005764">
    <property type="term" value="C:lysosome"/>
    <property type="evidence" value="ECO:0007669"/>
    <property type="project" value="TreeGrafter"/>
</dbReference>
<dbReference type="Gene3D" id="2.60.120.260">
    <property type="entry name" value="Galactose-binding domain-like"/>
    <property type="match status" value="1"/>
</dbReference>
<feature type="compositionally biased region" description="Basic and acidic residues" evidence="6">
    <location>
        <begin position="230"/>
        <end position="244"/>
    </location>
</feature>
<reference evidence="8 9" key="1">
    <citation type="submission" date="2019-11" db="EMBL/GenBank/DDBJ databases">
        <title>FDA dAtabase for Regulatory Grade micrObial Sequences (FDA-ARGOS): Supporting development and validation of Infectious Disease Dx tests.</title>
        <authorList>
            <person name="Stonesifer R."/>
            <person name="Tallon L."/>
            <person name="Sadzewicz L."/>
            <person name="Vavikolanu K."/>
            <person name="Mehta A."/>
            <person name="Aluvathingal J."/>
            <person name="Nadendla S."/>
            <person name="Myers T."/>
            <person name="Yan Y."/>
            <person name="Sichtig H."/>
        </authorList>
    </citation>
    <scope>NUCLEOTIDE SEQUENCE [LARGE SCALE GENOMIC DNA]</scope>
    <source>
        <strain evidence="8 9">FDAARGOS_732</strain>
    </source>
</reference>
<evidence type="ECO:0000256" key="5">
    <source>
        <dbReference type="ARBA" id="ARBA00023295"/>
    </source>
</evidence>
<dbReference type="GO" id="GO:0016139">
    <property type="term" value="P:glycoside catabolic process"/>
    <property type="evidence" value="ECO:0007669"/>
    <property type="project" value="TreeGrafter"/>
</dbReference>
<protein>
    <recommendedName>
        <fullName evidence="2">alpha-L-fucosidase</fullName>
        <ecNumber evidence="2">3.2.1.51</ecNumber>
    </recommendedName>
</protein>
<dbReference type="EC" id="3.2.1.51" evidence="2"/>
<keyword evidence="4" id="KW-0378">Hydrolase</keyword>
<dbReference type="RefSeq" id="WP_003795385.1">
    <property type="nucleotide sequence ID" value="NZ_CP046315.1"/>
</dbReference>
<evidence type="ECO:0000256" key="2">
    <source>
        <dbReference type="ARBA" id="ARBA00012662"/>
    </source>
</evidence>
<dbReference type="SUPFAM" id="SSF51445">
    <property type="entry name" value="(Trans)glycosidases"/>
    <property type="match status" value="1"/>
</dbReference>
<dbReference type="PANTHER" id="PTHR10030:SF37">
    <property type="entry name" value="ALPHA-L-FUCOSIDASE-RELATED"/>
    <property type="match status" value="1"/>
</dbReference>
<evidence type="ECO:0000313" key="8">
    <source>
        <dbReference type="EMBL" id="QGS11111.1"/>
    </source>
</evidence>
<comment type="similarity">
    <text evidence="1">Belongs to the glycosyl hydrolase 29 family.</text>
</comment>
<evidence type="ECO:0000313" key="9">
    <source>
        <dbReference type="Proteomes" id="UP000424490"/>
    </source>
</evidence>
<evidence type="ECO:0000256" key="4">
    <source>
        <dbReference type="ARBA" id="ARBA00022801"/>
    </source>
</evidence>
<dbReference type="InterPro" id="IPR000933">
    <property type="entry name" value="Glyco_hydro_29"/>
</dbReference>
<dbReference type="Pfam" id="PF01120">
    <property type="entry name" value="Alpha_L_fucos"/>
    <property type="match status" value="1"/>
</dbReference>
<dbReference type="PANTHER" id="PTHR10030">
    <property type="entry name" value="ALPHA-L-FUCOSIDASE"/>
    <property type="match status" value="1"/>
</dbReference>
<dbReference type="AlphaFoldDB" id="A0A857A6Z9"/>
<keyword evidence="5" id="KW-0326">Glycosidase</keyword>
<dbReference type="GO" id="GO:0006004">
    <property type="term" value="P:fucose metabolic process"/>
    <property type="evidence" value="ECO:0007669"/>
    <property type="project" value="TreeGrafter"/>
</dbReference>
<keyword evidence="3" id="KW-0732">Signal</keyword>